<dbReference type="Pfam" id="PF03748">
    <property type="entry name" value="FliL"/>
    <property type="match status" value="1"/>
</dbReference>
<evidence type="ECO:0000313" key="12">
    <source>
        <dbReference type="EMBL" id="MFC6377384.1"/>
    </source>
</evidence>
<keyword evidence="13" id="KW-1185">Reference proteome</keyword>
<evidence type="ECO:0000256" key="4">
    <source>
        <dbReference type="ARBA" id="ARBA00021812"/>
    </source>
</evidence>
<dbReference type="EMBL" id="JBHSUB010000006">
    <property type="protein sequence ID" value="MFC6377384.1"/>
    <property type="molecule type" value="Genomic_DNA"/>
</dbReference>
<evidence type="ECO:0000256" key="10">
    <source>
        <dbReference type="ARBA" id="ARBA00023136"/>
    </source>
</evidence>
<evidence type="ECO:0000256" key="9">
    <source>
        <dbReference type="ARBA" id="ARBA00022989"/>
    </source>
</evidence>
<feature type="transmembrane region" description="Helical" evidence="11">
    <location>
        <begin position="12"/>
        <end position="34"/>
    </location>
</feature>
<name>A0ABW1VUJ3_9GAMM</name>
<evidence type="ECO:0000256" key="6">
    <source>
        <dbReference type="ARBA" id="ARBA00022500"/>
    </source>
</evidence>
<keyword evidence="10 11" id="KW-0472">Membrane</keyword>
<keyword evidence="7 11" id="KW-0812">Transmembrane</keyword>
<evidence type="ECO:0000313" key="13">
    <source>
        <dbReference type="Proteomes" id="UP001596230"/>
    </source>
</evidence>
<dbReference type="PROSITE" id="PS51257">
    <property type="entry name" value="PROKAR_LIPOPROTEIN"/>
    <property type="match status" value="1"/>
</dbReference>
<evidence type="ECO:0000256" key="5">
    <source>
        <dbReference type="ARBA" id="ARBA00022475"/>
    </source>
</evidence>
<keyword evidence="11" id="KW-0997">Cell inner membrane</keyword>
<reference evidence="13" key="1">
    <citation type="journal article" date="2019" name="Int. J. Syst. Evol. Microbiol.">
        <title>The Global Catalogue of Microorganisms (GCM) 10K type strain sequencing project: providing services to taxonomists for standard genome sequencing and annotation.</title>
        <authorList>
            <consortium name="The Broad Institute Genomics Platform"/>
            <consortium name="The Broad Institute Genome Sequencing Center for Infectious Disease"/>
            <person name="Wu L."/>
            <person name="Ma J."/>
        </authorList>
    </citation>
    <scope>NUCLEOTIDE SEQUENCE [LARGE SCALE GENOMIC DNA]</scope>
    <source>
        <strain evidence="13">CGMCC 1.18518</strain>
    </source>
</reference>
<keyword evidence="8 11" id="KW-0283">Flagellar rotation</keyword>
<evidence type="ECO:0000256" key="8">
    <source>
        <dbReference type="ARBA" id="ARBA00022779"/>
    </source>
</evidence>
<keyword evidence="12" id="KW-0969">Cilium</keyword>
<sequence length="163" mass="18002">MATLKQKSGKTSLLIPILLLITVSACGIAGYSYYRMKNPGSAAASPLTNTMGVQPAQTPVFLKLEPFTVNLHGSPEEDDRVLYTGFTLRLPDDATRERLDQYLPEVRSRLLLLLTRQDQKALTTEEGKQALINEIKQVLAPPFTSNQPPQAITGVLFTSFILR</sequence>
<gene>
    <name evidence="12" type="primary">fliL</name>
    <name evidence="12" type="ORF">ACFP9W_04660</name>
</gene>
<dbReference type="Proteomes" id="UP001596230">
    <property type="component" value="Unassembled WGS sequence"/>
</dbReference>
<comment type="similarity">
    <text evidence="3 11">Belongs to the FliL family.</text>
</comment>
<evidence type="ECO:0000256" key="3">
    <source>
        <dbReference type="ARBA" id="ARBA00008281"/>
    </source>
</evidence>
<protein>
    <recommendedName>
        <fullName evidence="4 11">Flagellar protein FliL</fullName>
    </recommendedName>
</protein>
<dbReference type="NCBIfam" id="NF005435">
    <property type="entry name" value="PRK07021.1"/>
    <property type="match status" value="1"/>
</dbReference>
<keyword evidence="9 11" id="KW-1133">Transmembrane helix</keyword>
<evidence type="ECO:0000256" key="11">
    <source>
        <dbReference type="RuleBase" id="RU364125"/>
    </source>
</evidence>
<keyword evidence="5" id="KW-1003">Cell membrane</keyword>
<evidence type="ECO:0000256" key="1">
    <source>
        <dbReference type="ARBA" id="ARBA00002254"/>
    </source>
</evidence>
<keyword evidence="6 11" id="KW-0145">Chemotaxis</keyword>
<comment type="subcellular location">
    <subcellularLocation>
        <location evidence="11">Cell inner membrane</location>
    </subcellularLocation>
    <subcellularLocation>
        <location evidence="2">Cell membrane</location>
        <topology evidence="2">Single-pass membrane protein</topology>
    </subcellularLocation>
</comment>
<evidence type="ECO:0000256" key="2">
    <source>
        <dbReference type="ARBA" id="ARBA00004162"/>
    </source>
</evidence>
<accession>A0ABW1VUJ3</accession>
<comment type="function">
    <text evidence="1 11">Controls the rotational direction of flagella during chemotaxis.</text>
</comment>
<organism evidence="12 13">
    <name type="scientific">Tatumella terrea</name>
    <dbReference type="NCBI Taxonomy" id="419007"/>
    <lineage>
        <taxon>Bacteria</taxon>
        <taxon>Pseudomonadati</taxon>
        <taxon>Pseudomonadota</taxon>
        <taxon>Gammaproteobacteria</taxon>
        <taxon>Enterobacterales</taxon>
        <taxon>Erwiniaceae</taxon>
        <taxon>Tatumella</taxon>
    </lineage>
</organism>
<dbReference type="PANTHER" id="PTHR35091:SF2">
    <property type="entry name" value="FLAGELLAR PROTEIN FLIL"/>
    <property type="match status" value="1"/>
</dbReference>
<keyword evidence="12" id="KW-0966">Cell projection</keyword>
<comment type="caution">
    <text evidence="12">The sequence shown here is derived from an EMBL/GenBank/DDBJ whole genome shotgun (WGS) entry which is preliminary data.</text>
</comment>
<keyword evidence="12" id="KW-0282">Flagellum</keyword>
<dbReference type="InterPro" id="IPR005503">
    <property type="entry name" value="FliL"/>
</dbReference>
<evidence type="ECO:0000256" key="7">
    <source>
        <dbReference type="ARBA" id="ARBA00022692"/>
    </source>
</evidence>
<dbReference type="RefSeq" id="WP_212712769.1">
    <property type="nucleotide sequence ID" value="NZ_JBHSUB010000006.1"/>
</dbReference>
<proteinExistence type="inferred from homology"/>
<dbReference type="PANTHER" id="PTHR35091">
    <property type="entry name" value="FLAGELLAR PROTEIN FLIL"/>
    <property type="match status" value="1"/>
</dbReference>